<name>A0A7J6GDE6_CANSA</name>
<dbReference type="InterPro" id="IPR011545">
    <property type="entry name" value="DEAD/DEAH_box_helicase_dom"/>
</dbReference>
<dbReference type="InterPro" id="IPR000629">
    <property type="entry name" value="RNA-helicase_DEAD-box_CS"/>
</dbReference>
<organism evidence="2 3">
    <name type="scientific">Cannabis sativa</name>
    <name type="common">Hemp</name>
    <name type="synonym">Marijuana</name>
    <dbReference type="NCBI Taxonomy" id="3483"/>
    <lineage>
        <taxon>Eukaryota</taxon>
        <taxon>Viridiplantae</taxon>
        <taxon>Streptophyta</taxon>
        <taxon>Embryophyta</taxon>
        <taxon>Tracheophyta</taxon>
        <taxon>Spermatophyta</taxon>
        <taxon>Magnoliopsida</taxon>
        <taxon>eudicotyledons</taxon>
        <taxon>Gunneridae</taxon>
        <taxon>Pentapetalae</taxon>
        <taxon>rosids</taxon>
        <taxon>fabids</taxon>
        <taxon>Rosales</taxon>
        <taxon>Cannabaceae</taxon>
        <taxon>Cannabis</taxon>
    </lineage>
</organism>
<gene>
    <name evidence="2" type="ORF">F8388_011883</name>
</gene>
<dbReference type="GO" id="GO:0005524">
    <property type="term" value="F:ATP binding"/>
    <property type="evidence" value="ECO:0007669"/>
    <property type="project" value="InterPro"/>
</dbReference>
<dbReference type="AlphaFoldDB" id="A0A7J6GDE6"/>
<accession>A0A7J6GDE6</accession>
<sequence>MATRRVNFLRSEDNYVLTAVETNGHTYLKFLASGNGQDTQFDIIDAGQNRVRIQCVGTDKYWKLDRTAEWIQAEAVTIHTTDSLFISAVDGLSYTSFQNVANGMYCKSFTQRPVQDYSCTVASTTASEASSERKNSKTTALGRRSAKFGHFERARDIGYKSKTASQIFGLLRCSTIAMIGPIHSQTWSEQSKVIIINLFIIIFEYMHRICGKLFKTKRQEFTAWLAEVKQDTNMRVVPIVGGMSFEKQTRFLKWRPKIVVGTLGRLSELMSGLHSLSFFMLDEADRMIENGHFHEL</sequence>
<protein>
    <recommendedName>
        <fullName evidence="1">DEAD/DEAH-box helicase domain-containing protein</fullName>
    </recommendedName>
</protein>
<dbReference type="Pfam" id="PF00270">
    <property type="entry name" value="DEAD"/>
    <property type="match status" value="1"/>
</dbReference>
<reference evidence="2 3" key="1">
    <citation type="journal article" date="2020" name="bioRxiv">
        <title>Sequence and annotation of 42 cannabis genomes reveals extensive copy number variation in cannabinoid synthesis and pathogen resistance genes.</title>
        <authorList>
            <person name="Mckernan K.J."/>
            <person name="Helbert Y."/>
            <person name="Kane L.T."/>
            <person name="Ebling H."/>
            <person name="Zhang L."/>
            <person name="Liu B."/>
            <person name="Eaton Z."/>
            <person name="Mclaughlin S."/>
            <person name="Kingan S."/>
            <person name="Baybayan P."/>
            <person name="Concepcion G."/>
            <person name="Jordan M."/>
            <person name="Riva A."/>
            <person name="Barbazuk W."/>
            <person name="Harkins T."/>
        </authorList>
    </citation>
    <scope>NUCLEOTIDE SEQUENCE [LARGE SCALE GENOMIC DNA]</scope>
    <source>
        <strain evidence="3">cv. Jamaican Lion 4</strain>
        <tissue evidence="2">Leaf</tissue>
    </source>
</reference>
<dbReference type="PROSITE" id="PS00039">
    <property type="entry name" value="DEAD_ATP_HELICASE"/>
    <property type="match status" value="1"/>
</dbReference>
<dbReference type="Proteomes" id="UP000525078">
    <property type="component" value="Unassembled WGS sequence"/>
</dbReference>
<evidence type="ECO:0000259" key="1">
    <source>
        <dbReference type="Pfam" id="PF00270"/>
    </source>
</evidence>
<dbReference type="Gene3D" id="2.80.10.50">
    <property type="match status" value="1"/>
</dbReference>
<dbReference type="SUPFAM" id="SSF52540">
    <property type="entry name" value="P-loop containing nucleoside triphosphate hydrolases"/>
    <property type="match status" value="1"/>
</dbReference>
<evidence type="ECO:0000313" key="2">
    <source>
        <dbReference type="EMBL" id="KAF4380961.1"/>
    </source>
</evidence>
<proteinExistence type="predicted"/>
<dbReference type="InterPro" id="IPR027417">
    <property type="entry name" value="P-loop_NTPase"/>
</dbReference>
<dbReference type="EMBL" id="JAATIP010000063">
    <property type="protein sequence ID" value="KAF4380961.1"/>
    <property type="molecule type" value="Genomic_DNA"/>
</dbReference>
<comment type="caution">
    <text evidence="2">The sequence shown here is derived from an EMBL/GenBank/DDBJ whole genome shotgun (WGS) entry which is preliminary data.</text>
</comment>
<dbReference type="GO" id="GO:0003676">
    <property type="term" value="F:nucleic acid binding"/>
    <property type="evidence" value="ECO:0007669"/>
    <property type="project" value="InterPro"/>
</dbReference>
<dbReference type="SUPFAM" id="SSF50382">
    <property type="entry name" value="Agglutinin"/>
    <property type="match status" value="1"/>
</dbReference>
<feature type="domain" description="DEAD/DEAH-box helicase" evidence="1">
    <location>
        <begin position="227"/>
        <end position="292"/>
    </location>
</feature>
<evidence type="ECO:0000313" key="3">
    <source>
        <dbReference type="Proteomes" id="UP000525078"/>
    </source>
</evidence>
<dbReference type="Gene3D" id="3.40.50.300">
    <property type="entry name" value="P-loop containing nucleotide triphosphate hydrolases"/>
    <property type="match status" value="1"/>
</dbReference>
<dbReference type="InterPro" id="IPR036242">
    <property type="entry name" value="Agglutinin_dom_sf"/>
</dbReference>